<dbReference type="SMART" id="SM00965">
    <property type="entry name" value="STN"/>
    <property type="match status" value="1"/>
</dbReference>
<proteinExistence type="predicted"/>
<evidence type="ECO:0000256" key="3">
    <source>
        <dbReference type="ARBA" id="ARBA00022496"/>
    </source>
</evidence>
<dbReference type="NCBIfam" id="TIGR04056">
    <property type="entry name" value="OMP_RagA_SusC"/>
    <property type="match status" value="1"/>
</dbReference>
<dbReference type="InterPro" id="IPR036942">
    <property type="entry name" value="Beta-barrel_TonB_sf"/>
</dbReference>
<dbReference type="Pfam" id="PF00593">
    <property type="entry name" value="TonB_dep_Rec_b-barrel"/>
    <property type="match status" value="1"/>
</dbReference>
<reference evidence="11" key="1">
    <citation type="submission" date="2019-08" db="EMBL/GenBank/DDBJ databases">
        <authorList>
            <person name="Kucharzyk K."/>
            <person name="Murdoch R.W."/>
            <person name="Higgins S."/>
            <person name="Loffler F."/>
        </authorList>
    </citation>
    <scope>NUCLEOTIDE SEQUENCE</scope>
</reference>
<dbReference type="Gene3D" id="2.170.130.10">
    <property type="entry name" value="TonB-dependent receptor, plug domain"/>
    <property type="match status" value="1"/>
</dbReference>
<evidence type="ECO:0000256" key="5">
    <source>
        <dbReference type="ARBA" id="ARBA00023004"/>
    </source>
</evidence>
<sequence length="1259" mass="140306">MTNYLEVQPHRVVTLPIIILNKIPLCMKLTVLMLFLSIGLIQATSSYGQSTTLSLEVTNATVQDVLDKIESQSDFHFFYNNKQINTKRVVSIKKTKENVFVILNELFDGTDVSYQVMDKNIILSNTKKADKAQVLPQAGNRITGVVTDASGEPIIGANVFEKGSTTNGTITDIDGRFTLEIPSNGSLVVSYIGYQTQTISVANRKDIKIQMKEDSELIEEVVVVGYGSQKKANLTGAVSNINVSDALQNRPIADVGRGLQGASSGLSVIVPSGEIGSDPLIKIRGQIGSIQGGSSPLILLDNVEIPSIQMVNPDDIETISVLKDAASSSIYGAKAAFGVILITTKKGAKTESVNISYSNNFSWQNVAKDMRMGDVDAMEYTVNAFERVGSTYVGALNWYVTRESWEKAKAWKEQYGNTIGANDPMTYGRDWEFDAATNRKYGYRTYDPYDYMIREWAPSQTHNLSVNGKSGKTSYNIGLGYLNQNGMMKPAKKDDFTRYNASIRLSTELNKYVTVRGGLLYSKRDKRYPYVTNSTTADPWLYLYRWGPTMPIGYDDQGVALRGPASESSQANTANILNNYTNVNIGATINITKDWTVDADYTYANEGETTTRPGTRYSAGNTWAVPTKRLDEAGKQVYVNAAGQFVDASTPGALAAYEFENIEYTGKGTNPDHIYRKEYGTKRSTFNAFTTYNLSLNDIHSFKFMGGINRVTFDETMSAAQRTQLIDINNPQFSLANGAMTTEGGNWWEAQLGYFGRVNYTLYDRYLLEANIRYDGTSKFPDQLKWRWYPSFSAGWRASEEAFMEWAKPMLSTLKFRGSWGSIGDQTVKNNLYVPTMNSFDSSWLSSGGTKFYGFDAPAAVARSISWQNIETLDLGLDLRVLDNKLGMTFDWYRRDTKDMIIPGTPVADTYGTTSPKQNFGALRTNGWEISVDFNHRFESGLGINATLNVSDAVTKVTDYLTDVESVKENEWYKGKTYGEIWGYRTDRLYQMDDFELDANGKPYKIVLTKEESAKYAGKTVYKLKSKNGEKPVYQPYLQNSSTFFFGPGDVKFVDLNGDGELNNGTNTVNDHGDLEVIGNKTPRYEYSLRLGADYKGFDVSIFFQGVGKREIWGGGSLAIPGFNTADGAMPQAFAGDFWREDRTNAFYPRPWNMGGSNSGNNLQVQSRYLLDMSYLRVKNMTVGYTLPSTLLKKAYINNARVYVSLENFLTFDNLNDLPIDPESISGYSMYNDTNYNLGRTGTGTPTFKSVSFGLQLGF</sequence>
<dbReference type="PROSITE" id="PS52016">
    <property type="entry name" value="TONB_DEPENDENT_REC_3"/>
    <property type="match status" value="1"/>
</dbReference>
<dbReference type="Pfam" id="PF13715">
    <property type="entry name" value="CarbopepD_reg_2"/>
    <property type="match status" value="1"/>
</dbReference>
<evidence type="ECO:0000256" key="8">
    <source>
        <dbReference type="ARBA" id="ARBA00023237"/>
    </source>
</evidence>
<dbReference type="Gene3D" id="2.60.40.1120">
    <property type="entry name" value="Carboxypeptidase-like, regulatory domain"/>
    <property type="match status" value="1"/>
</dbReference>
<dbReference type="InterPro" id="IPR039426">
    <property type="entry name" value="TonB-dep_rcpt-like"/>
</dbReference>
<evidence type="ECO:0000256" key="6">
    <source>
        <dbReference type="ARBA" id="ARBA00023077"/>
    </source>
</evidence>
<protein>
    <recommendedName>
        <fullName evidence="10">Secretin/TonB short N-terminal domain-containing protein</fullName>
    </recommendedName>
</protein>
<dbReference type="GO" id="GO:0006826">
    <property type="term" value="P:iron ion transport"/>
    <property type="evidence" value="ECO:0007669"/>
    <property type="project" value="UniProtKB-KW"/>
</dbReference>
<keyword evidence="5" id="KW-0408">Iron</keyword>
<keyword evidence="3" id="KW-0410">Iron transport</keyword>
<dbReference type="FunFam" id="2.60.40.1120:FF:000003">
    <property type="entry name" value="Outer membrane protein Omp121"/>
    <property type="match status" value="1"/>
</dbReference>
<dbReference type="InterPro" id="IPR008969">
    <property type="entry name" value="CarboxyPept-like_regulatory"/>
</dbReference>
<dbReference type="Pfam" id="PF07715">
    <property type="entry name" value="Plug"/>
    <property type="match status" value="1"/>
</dbReference>
<feature type="domain" description="Secretin/TonB short N-terminal" evidence="10">
    <location>
        <begin position="75"/>
        <end position="126"/>
    </location>
</feature>
<evidence type="ECO:0000256" key="9">
    <source>
        <dbReference type="SAM" id="Phobius"/>
    </source>
</evidence>
<dbReference type="EMBL" id="VSSQ01000270">
    <property type="protein sequence ID" value="MPL89004.1"/>
    <property type="molecule type" value="Genomic_DNA"/>
</dbReference>
<dbReference type="InterPro" id="IPR011662">
    <property type="entry name" value="Secretin/TonB_short_N"/>
</dbReference>
<evidence type="ECO:0000256" key="1">
    <source>
        <dbReference type="ARBA" id="ARBA00004571"/>
    </source>
</evidence>
<evidence type="ECO:0000256" key="2">
    <source>
        <dbReference type="ARBA" id="ARBA00022448"/>
    </source>
</evidence>
<keyword evidence="9" id="KW-1133">Transmembrane helix</keyword>
<evidence type="ECO:0000256" key="7">
    <source>
        <dbReference type="ARBA" id="ARBA00023136"/>
    </source>
</evidence>
<organism evidence="11">
    <name type="scientific">bioreactor metagenome</name>
    <dbReference type="NCBI Taxonomy" id="1076179"/>
    <lineage>
        <taxon>unclassified sequences</taxon>
        <taxon>metagenomes</taxon>
        <taxon>ecological metagenomes</taxon>
    </lineage>
</organism>
<comment type="subcellular location">
    <subcellularLocation>
        <location evidence="1">Cell outer membrane</location>
        <topology evidence="1">Multi-pass membrane protein</topology>
    </subcellularLocation>
</comment>
<comment type="caution">
    <text evidence="11">The sequence shown here is derived from an EMBL/GenBank/DDBJ whole genome shotgun (WGS) entry which is preliminary data.</text>
</comment>
<dbReference type="NCBIfam" id="TIGR04057">
    <property type="entry name" value="SusC_RagA_signa"/>
    <property type="match status" value="1"/>
</dbReference>
<keyword evidence="4 9" id="KW-0812">Transmembrane</keyword>
<keyword evidence="3" id="KW-0406">Ion transport</keyword>
<accession>A0A644VCC0</accession>
<keyword evidence="2" id="KW-0813">Transport</keyword>
<feature type="transmembrane region" description="Helical" evidence="9">
    <location>
        <begin position="12"/>
        <end position="41"/>
    </location>
</feature>
<dbReference type="AlphaFoldDB" id="A0A644VCC0"/>
<dbReference type="Gene3D" id="2.40.170.20">
    <property type="entry name" value="TonB-dependent receptor, beta-barrel domain"/>
    <property type="match status" value="1"/>
</dbReference>
<keyword evidence="7 9" id="KW-0472">Membrane</keyword>
<dbReference type="GO" id="GO:0009279">
    <property type="term" value="C:cell outer membrane"/>
    <property type="evidence" value="ECO:0007669"/>
    <property type="project" value="UniProtKB-SubCell"/>
</dbReference>
<name>A0A644VCC0_9ZZZZ</name>
<evidence type="ECO:0000259" key="10">
    <source>
        <dbReference type="SMART" id="SM00965"/>
    </source>
</evidence>
<dbReference type="InterPro" id="IPR037066">
    <property type="entry name" value="Plug_dom_sf"/>
</dbReference>
<keyword evidence="6" id="KW-0798">TonB box</keyword>
<evidence type="ECO:0000256" key="4">
    <source>
        <dbReference type="ARBA" id="ARBA00022692"/>
    </source>
</evidence>
<dbReference type="SUPFAM" id="SSF49464">
    <property type="entry name" value="Carboxypeptidase regulatory domain-like"/>
    <property type="match status" value="1"/>
</dbReference>
<dbReference type="InterPro" id="IPR012910">
    <property type="entry name" value="Plug_dom"/>
</dbReference>
<dbReference type="InterPro" id="IPR000531">
    <property type="entry name" value="Beta-barrel_TonB"/>
</dbReference>
<dbReference type="InterPro" id="IPR023997">
    <property type="entry name" value="TonB-dep_OMP_SusC/RagA_CS"/>
</dbReference>
<dbReference type="InterPro" id="IPR023996">
    <property type="entry name" value="TonB-dep_OMP_SusC/RagA"/>
</dbReference>
<gene>
    <name evidence="11" type="ORF">SDC9_35035</name>
</gene>
<keyword evidence="8" id="KW-0998">Cell outer membrane</keyword>
<dbReference type="SUPFAM" id="SSF56935">
    <property type="entry name" value="Porins"/>
    <property type="match status" value="1"/>
</dbReference>
<evidence type="ECO:0000313" key="11">
    <source>
        <dbReference type="EMBL" id="MPL89004.1"/>
    </source>
</evidence>